<dbReference type="Pfam" id="PF03291">
    <property type="entry name" value="mRNA_G-N7_MeTrfase"/>
    <property type="match status" value="1"/>
</dbReference>
<dbReference type="InterPro" id="IPR039753">
    <property type="entry name" value="RG7MT1"/>
</dbReference>
<dbReference type="GO" id="GO:0005634">
    <property type="term" value="C:nucleus"/>
    <property type="evidence" value="ECO:0007669"/>
    <property type="project" value="TreeGrafter"/>
</dbReference>
<keyword evidence="3 9" id="KW-0808">Transferase</keyword>
<dbReference type="GO" id="GO:0003723">
    <property type="term" value="F:RNA binding"/>
    <property type="evidence" value="ECO:0007669"/>
    <property type="project" value="UniProtKB-KW"/>
</dbReference>
<sequence length="293" mass="32840">MFDGSSGLFYCKNCWDSFSAVNQNAEIGYHVPPPPDATFTRQVITRCVSLLVDAISLKWATNDVLDLCCGGSVVRKWMKNGTMRYLGVDCNPEAVKKIENLIKNPATKELSGDMRYNVICEDAFSPDLMQKITEIHPRQFHVISCFSAFHRAFASEEIVRTFIGSVANALVPGGLFVGFFVDANVAFSNGTEFSNTVFSTQWDKDAKPRFGNTFKLSIEGGPFHSINVVSVDYLIDVAVNFNLSIVPEACQTLLDFIEKDKNFTKVLNDDEREYLCVLRSFVFRKNSEEKVAK</sequence>
<comment type="catalytic activity">
    <reaction evidence="7">
        <text>a 5'-end (5'-triphosphoguanosine)-ribonucleoside in mRNA + S-adenosyl-L-methionine = a 5'-end (N(7)-methyl 5'-triphosphoguanosine)-ribonucleoside in mRNA + S-adenosyl-L-homocysteine</text>
        <dbReference type="Rhea" id="RHEA:67008"/>
        <dbReference type="Rhea" id="RHEA-COMP:17166"/>
        <dbReference type="Rhea" id="RHEA-COMP:17167"/>
        <dbReference type="ChEBI" id="CHEBI:57856"/>
        <dbReference type="ChEBI" id="CHEBI:59789"/>
        <dbReference type="ChEBI" id="CHEBI:156461"/>
        <dbReference type="ChEBI" id="CHEBI:167617"/>
        <dbReference type="EC" id="2.1.1.56"/>
    </reaction>
</comment>
<dbReference type="Proteomes" id="UP000515908">
    <property type="component" value="Chromosome 28"/>
</dbReference>
<dbReference type="PANTHER" id="PTHR12189:SF4">
    <property type="entry name" value="MRNA (GUANINE-N(7))-METHYLTRANSFERASE"/>
    <property type="match status" value="1"/>
</dbReference>
<organism evidence="9 10">
    <name type="scientific">Angomonas deanei</name>
    <dbReference type="NCBI Taxonomy" id="59799"/>
    <lineage>
        <taxon>Eukaryota</taxon>
        <taxon>Discoba</taxon>
        <taxon>Euglenozoa</taxon>
        <taxon>Kinetoplastea</taxon>
        <taxon>Metakinetoplastina</taxon>
        <taxon>Trypanosomatida</taxon>
        <taxon>Trypanosomatidae</taxon>
        <taxon>Strigomonadinae</taxon>
        <taxon>Angomonas</taxon>
    </lineage>
</organism>
<evidence type="ECO:0000259" key="8">
    <source>
        <dbReference type="PROSITE" id="PS51562"/>
    </source>
</evidence>
<reference evidence="9 10" key="1">
    <citation type="submission" date="2020-08" db="EMBL/GenBank/DDBJ databases">
        <authorList>
            <person name="Newling K."/>
            <person name="Davey J."/>
            <person name="Forrester S."/>
        </authorList>
    </citation>
    <scope>NUCLEOTIDE SEQUENCE [LARGE SCALE GENOMIC DNA]</scope>
    <source>
        <strain evidence="10">Crithidia deanei Carvalho (ATCC PRA-265)</strain>
    </source>
</reference>
<dbReference type="GO" id="GO:0004482">
    <property type="term" value="F:mRNA 5'-cap (guanine-N7-)-methyltransferase activity"/>
    <property type="evidence" value="ECO:0007669"/>
    <property type="project" value="UniProtKB-EC"/>
</dbReference>
<keyword evidence="6" id="KW-0507">mRNA processing</keyword>
<accession>A0A7G2CWK3</accession>
<dbReference type="InterPro" id="IPR004971">
    <property type="entry name" value="mRNA_G-N7_MeTrfase_dom"/>
</dbReference>
<proteinExistence type="predicted"/>
<dbReference type="InterPro" id="IPR029063">
    <property type="entry name" value="SAM-dependent_MTases_sf"/>
</dbReference>
<evidence type="ECO:0000313" key="10">
    <source>
        <dbReference type="Proteomes" id="UP000515908"/>
    </source>
</evidence>
<keyword evidence="4" id="KW-0949">S-adenosyl-L-methionine</keyword>
<name>A0A7G2CWK3_9TRYP</name>
<keyword evidence="6" id="KW-0506">mRNA capping</keyword>
<evidence type="ECO:0000256" key="5">
    <source>
        <dbReference type="ARBA" id="ARBA00022884"/>
    </source>
</evidence>
<evidence type="ECO:0000256" key="7">
    <source>
        <dbReference type="ARBA" id="ARBA00044712"/>
    </source>
</evidence>
<dbReference type="EC" id="2.1.1.56" evidence="1"/>
<dbReference type="Gene3D" id="3.40.50.150">
    <property type="entry name" value="Vaccinia Virus protein VP39"/>
    <property type="match status" value="1"/>
</dbReference>
<evidence type="ECO:0000256" key="4">
    <source>
        <dbReference type="ARBA" id="ARBA00022691"/>
    </source>
</evidence>
<feature type="domain" description="MRNA cap 0 methyltransferase" evidence="8">
    <location>
        <begin position="40"/>
        <end position="286"/>
    </location>
</feature>
<evidence type="ECO:0000256" key="3">
    <source>
        <dbReference type="ARBA" id="ARBA00022679"/>
    </source>
</evidence>
<protein>
    <recommendedName>
        <fullName evidence="1">mRNA (guanine-N(7))-methyltransferase</fullName>
        <ecNumber evidence="1">2.1.1.56</ecNumber>
    </recommendedName>
</protein>
<gene>
    <name evidence="9" type="ORF">ADEAN_001036300</name>
</gene>
<dbReference type="PANTHER" id="PTHR12189">
    <property type="entry name" value="MRNA GUANINE-7- METHYLTRANSFERASE"/>
    <property type="match status" value="1"/>
</dbReference>
<evidence type="ECO:0000256" key="2">
    <source>
        <dbReference type="ARBA" id="ARBA00022603"/>
    </source>
</evidence>
<dbReference type="PROSITE" id="PS51562">
    <property type="entry name" value="RNA_CAP0_MT"/>
    <property type="match status" value="1"/>
</dbReference>
<dbReference type="EMBL" id="LR877172">
    <property type="protein sequence ID" value="CAD2222813.1"/>
    <property type="molecule type" value="Genomic_DNA"/>
</dbReference>
<keyword evidence="10" id="KW-1185">Reference proteome</keyword>
<dbReference type="SUPFAM" id="SSF53335">
    <property type="entry name" value="S-adenosyl-L-methionine-dependent methyltransferases"/>
    <property type="match status" value="1"/>
</dbReference>
<keyword evidence="2 9" id="KW-0489">Methyltransferase</keyword>
<evidence type="ECO:0000313" key="9">
    <source>
        <dbReference type="EMBL" id="CAD2222813.1"/>
    </source>
</evidence>
<dbReference type="CDD" id="cd02440">
    <property type="entry name" value="AdoMet_MTases"/>
    <property type="match status" value="1"/>
</dbReference>
<dbReference type="AlphaFoldDB" id="A0A7G2CWK3"/>
<evidence type="ECO:0000256" key="1">
    <source>
        <dbReference type="ARBA" id="ARBA00011926"/>
    </source>
</evidence>
<dbReference type="VEuPathDB" id="TriTrypDB:ADEAN_001036300"/>
<keyword evidence="5" id="KW-0694">RNA-binding</keyword>
<evidence type="ECO:0000256" key="6">
    <source>
        <dbReference type="ARBA" id="ARBA00023042"/>
    </source>
</evidence>